<evidence type="ECO:0000256" key="1">
    <source>
        <dbReference type="SAM" id="Phobius"/>
    </source>
</evidence>
<dbReference type="InterPro" id="IPR050583">
    <property type="entry name" value="Mycobacterial_A85_antigen"/>
</dbReference>
<dbReference type="SUPFAM" id="SSF53474">
    <property type="entry name" value="alpha/beta-Hydrolases"/>
    <property type="match status" value="1"/>
</dbReference>
<keyword evidence="1" id="KW-0812">Transmembrane</keyword>
<keyword evidence="1" id="KW-0472">Membrane</keyword>
<keyword evidence="3" id="KW-1185">Reference proteome</keyword>
<dbReference type="AlphaFoldDB" id="A0A7H2BDE1"/>
<dbReference type="Gene3D" id="3.40.50.1820">
    <property type="entry name" value="alpha/beta hydrolase"/>
    <property type="match status" value="1"/>
</dbReference>
<keyword evidence="1" id="KW-1133">Transmembrane helix</keyword>
<dbReference type="EMBL" id="CP061539">
    <property type="protein sequence ID" value="QNV37687.1"/>
    <property type="molecule type" value="Genomic_DNA"/>
</dbReference>
<evidence type="ECO:0000313" key="2">
    <source>
        <dbReference type="EMBL" id="QNV37687.1"/>
    </source>
</evidence>
<organism evidence="2 3">
    <name type="scientific">Rothia terrae</name>
    <dbReference type="NCBI Taxonomy" id="396015"/>
    <lineage>
        <taxon>Bacteria</taxon>
        <taxon>Bacillati</taxon>
        <taxon>Actinomycetota</taxon>
        <taxon>Actinomycetes</taxon>
        <taxon>Micrococcales</taxon>
        <taxon>Micrococcaceae</taxon>
        <taxon>Rothia</taxon>
    </lineage>
</organism>
<dbReference type="KEGG" id="rter:IDM49_10905"/>
<feature type="transmembrane region" description="Helical" evidence="1">
    <location>
        <begin position="39"/>
        <end position="60"/>
    </location>
</feature>
<name>A0A7H2BDE1_9MICC</name>
<proteinExistence type="predicted"/>
<feature type="transmembrane region" description="Helical" evidence="1">
    <location>
        <begin position="6"/>
        <end position="27"/>
    </location>
</feature>
<dbReference type="Proteomes" id="UP000516404">
    <property type="component" value="Chromosome"/>
</dbReference>
<accession>A0A7H2BDE1</accession>
<dbReference type="PANTHER" id="PTHR48098">
    <property type="entry name" value="ENTEROCHELIN ESTERASE-RELATED"/>
    <property type="match status" value="1"/>
</dbReference>
<protein>
    <submittedName>
        <fullName evidence="2">Prolyl oligopeptidase family serine peptidase</fullName>
    </submittedName>
</protein>
<dbReference type="RefSeq" id="WP_190724525.1">
    <property type="nucleotide sequence ID" value="NZ_CP061539.1"/>
</dbReference>
<gene>
    <name evidence="2" type="ORF">IDM49_10905</name>
</gene>
<dbReference type="InterPro" id="IPR029058">
    <property type="entry name" value="AB_hydrolase_fold"/>
</dbReference>
<reference evidence="2 3" key="1">
    <citation type="submission" date="2020-09" db="EMBL/GenBank/DDBJ databases">
        <title>Investigation of environmental microbes.</title>
        <authorList>
            <person name="Ou Y."/>
            <person name="Kang Q."/>
        </authorList>
    </citation>
    <scope>NUCLEOTIDE SEQUENCE [LARGE SCALE GENOMIC DNA]</scope>
    <source>
        <strain evidence="2 3">KJZ-14</strain>
    </source>
</reference>
<dbReference type="GO" id="GO:0016747">
    <property type="term" value="F:acyltransferase activity, transferring groups other than amino-acyl groups"/>
    <property type="evidence" value="ECO:0007669"/>
    <property type="project" value="TreeGrafter"/>
</dbReference>
<dbReference type="InterPro" id="IPR000801">
    <property type="entry name" value="Esterase-like"/>
</dbReference>
<dbReference type="GeneID" id="96624748"/>
<evidence type="ECO:0000313" key="3">
    <source>
        <dbReference type="Proteomes" id="UP000516404"/>
    </source>
</evidence>
<sequence>MDIAGPAFVWGITAVTAVVLLIAIFILPRHRGPGIGKYLTQAIALIVSVLLCISTIGAWLNKENQWFTSWQEIVSPETAQDASTQDYGAKETKASATVPAVEQVATAVQKNPASNSFFGSQLSQDDSKGQYVKFDVPGSVSGKTMSVTAWLPPGYMSNPDKFYPVIMGFPGFPGSPDTYQNTIDYGALLRDKNTSGNLANTILIVPDVYPGNYDSECVDASGDNTPHTETFVTQDLVPWIKTNLRVIDSKDAWATTGYSAGGWCASMFTVKHPDIFSAALVQAGYFEPIYSDNQKWLDDHDPNYMLPDIVSRTKPDVGIFFYTSDDDDLPKDTLPAFRKAVQAPTELTISTVPTGGHRVEVWVPGINLGLDWLAQRSGYFAK</sequence>
<dbReference type="PANTHER" id="PTHR48098:SF1">
    <property type="entry name" value="DIACYLGLYCEROL ACYLTRANSFERASE_MYCOLYLTRANSFERASE AG85A"/>
    <property type="match status" value="1"/>
</dbReference>
<dbReference type="Pfam" id="PF00756">
    <property type="entry name" value="Esterase"/>
    <property type="match status" value="1"/>
</dbReference>